<dbReference type="EMBL" id="SJKA01000017">
    <property type="protein sequence ID" value="TCC23173.1"/>
    <property type="molecule type" value="Genomic_DNA"/>
</dbReference>
<accession>A0A4R0I4P5</accession>
<keyword evidence="3" id="KW-1185">Reference proteome</keyword>
<feature type="region of interest" description="Disordered" evidence="1">
    <location>
        <begin position="39"/>
        <end position="67"/>
    </location>
</feature>
<proteinExistence type="predicted"/>
<gene>
    <name evidence="2" type="ORF">E0H50_33815</name>
</gene>
<dbReference type="Proteomes" id="UP000292695">
    <property type="component" value="Unassembled WGS sequence"/>
</dbReference>
<dbReference type="AlphaFoldDB" id="A0A4R0I4P5"/>
<evidence type="ECO:0000313" key="3">
    <source>
        <dbReference type="Proteomes" id="UP000292695"/>
    </source>
</evidence>
<feature type="non-terminal residue" evidence="2">
    <location>
        <position position="108"/>
    </location>
</feature>
<dbReference type="RefSeq" id="WP_131295076.1">
    <property type="nucleotide sequence ID" value="NZ_SJKA01000017.1"/>
</dbReference>
<evidence type="ECO:0000256" key="1">
    <source>
        <dbReference type="SAM" id="MobiDB-lite"/>
    </source>
</evidence>
<sequence>MTAVGVAQEQWPSWLTPELAARMTAELSAETAAMEATGSLVRPDDLYDPEDPDCASGPRFLDEEDLYDDLPPMSRVDGLEWELWAGAEQDEAEREMLRLKAPAWAFLP</sequence>
<reference evidence="2 3" key="1">
    <citation type="submission" date="2019-02" db="EMBL/GenBank/DDBJ databases">
        <title>Kribbella capetownensis sp. nov. and Kribbella speibonae sp. nov., isolated from soil.</title>
        <authorList>
            <person name="Curtis S.M."/>
            <person name="Norton I."/>
            <person name="Everest G.J."/>
            <person name="Meyers P.R."/>
        </authorList>
    </citation>
    <scope>NUCLEOTIDE SEQUENCE [LARGE SCALE GENOMIC DNA]</scope>
    <source>
        <strain evidence="2 3">DSM 27082</strain>
    </source>
</reference>
<organism evidence="2 3">
    <name type="scientific">Kribbella sindirgiensis</name>
    <dbReference type="NCBI Taxonomy" id="1124744"/>
    <lineage>
        <taxon>Bacteria</taxon>
        <taxon>Bacillati</taxon>
        <taxon>Actinomycetota</taxon>
        <taxon>Actinomycetes</taxon>
        <taxon>Propionibacteriales</taxon>
        <taxon>Kribbellaceae</taxon>
        <taxon>Kribbella</taxon>
    </lineage>
</organism>
<dbReference type="OrthoDB" id="3823043at2"/>
<name>A0A4R0I4P5_9ACTN</name>
<comment type="caution">
    <text evidence="2">The sequence shown here is derived from an EMBL/GenBank/DDBJ whole genome shotgun (WGS) entry which is preliminary data.</text>
</comment>
<evidence type="ECO:0000313" key="2">
    <source>
        <dbReference type="EMBL" id="TCC23173.1"/>
    </source>
</evidence>
<protein>
    <submittedName>
        <fullName evidence="2">Uncharacterized protein</fullName>
    </submittedName>
</protein>